<keyword evidence="6" id="KW-0479">Metal-binding</keyword>
<dbReference type="AlphaFoldDB" id="A0A1B9GXF0"/>
<dbReference type="STRING" id="1296120.A0A1B9GXF0"/>
<dbReference type="GO" id="GO:0003723">
    <property type="term" value="F:RNA binding"/>
    <property type="evidence" value="ECO:0007669"/>
    <property type="project" value="UniProtKB-KW"/>
</dbReference>
<name>A0A1B9GXF0_9TREE</name>
<dbReference type="OrthoDB" id="5853397at2759"/>
<dbReference type="Proteomes" id="UP000092666">
    <property type="component" value="Unassembled WGS sequence"/>
</dbReference>
<gene>
    <name evidence="9" type="ORF">I316_02761</name>
</gene>
<keyword evidence="6" id="KW-0539">Nucleus</keyword>
<feature type="compositionally biased region" description="Basic and acidic residues" evidence="7">
    <location>
        <begin position="196"/>
        <end position="205"/>
    </location>
</feature>
<dbReference type="GO" id="GO:0000956">
    <property type="term" value="P:nuclear-transcribed mRNA catabolic process"/>
    <property type="evidence" value="ECO:0007669"/>
    <property type="project" value="TreeGrafter"/>
</dbReference>
<keyword evidence="6" id="KW-0540">Nuclease</keyword>
<dbReference type="GO" id="GO:0005829">
    <property type="term" value="C:cytosol"/>
    <property type="evidence" value="ECO:0007669"/>
    <property type="project" value="TreeGrafter"/>
</dbReference>
<evidence type="ECO:0000256" key="2">
    <source>
        <dbReference type="ARBA" id="ARBA00006562"/>
    </source>
</evidence>
<feature type="compositionally biased region" description="Basic and acidic residues" evidence="7">
    <location>
        <begin position="96"/>
        <end position="105"/>
    </location>
</feature>
<comment type="cofactor">
    <cofactor evidence="1 6">
        <name>a divalent metal cation</name>
        <dbReference type="ChEBI" id="CHEBI:60240"/>
    </cofactor>
</comment>
<keyword evidence="6" id="KW-0547">Nucleotide-binding</keyword>
<feature type="compositionally biased region" description="Polar residues" evidence="7">
    <location>
        <begin position="1"/>
        <end position="14"/>
    </location>
</feature>
<dbReference type="InterPro" id="IPR013961">
    <property type="entry name" value="RAI1"/>
</dbReference>
<comment type="catalytic activity">
    <reaction evidence="5">
        <text>a 5'-end NAD(+)-phospho-ribonucleoside in mRNA + H2O = a 5'-end phospho-ribonucleoside in mRNA + NAD(+) + H(+)</text>
        <dbReference type="Rhea" id="RHEA:60880"/>
        <dbReference type="Rhea" id="RHEA-COMP:15692"/>
        <dbReference type="Rhea" id="RHEA-COMP:15698"/>
        <dbReference type="ChEBI" id="CHEBI:15377"/>
        <dbReference type="ChEBI" id="CHEBI:15378"/>
        <dbReference type="ChEBI" id="CHEBI:57540"/>
        <dbReference type="ChEBI" id="CHEBI:138282"/>
        <dbReference type="ChEBI" id="CHEBI:144029"/>
    </reaction>
    <physiologicalReaction direction="left-to-right" evidence="5">
        <dbReference type="Rhea" id="RHEA:60881"/>
    </physiologicalReaction>
</comment>
<dbReference type="InterPro" id="IPR039039">
    <property type="entry name" value="RAI1-like_fam"/>
</dbReference>
<evidence type="ECO:0000313" key="10">
    <source>
        <dbReference type="Proteomes" id="UP000092666"/>
    </source>
</evidence>
<organism evidence="9 10">
    <name type="scientific">Kwoniella heveanensis BCC8398</name>
    <dbReference type="NCBI Taxonomy" id="1296120"/>
    <lineage>
        <taxon>Eukaryota</taxon>
        <taxon>Fungi</taxon>
        <taxon>Dikarya</taxon>
        <taxon>Basidiomycota</taxon>
        <taxon>Agaricomycotina</taxon>
        <taxon>Tremellomycetes</taxon>
        <taxon>Tremellales</taxon>
        <taxon>Cryptococcaceae</taxon>
        <taxon>Kwoniella</taxon>
    </lineage>
</organism>
<dbReference type="GO" id="GO:0005634">
    <property type="term" value="C:nucleus"/>
    <property type="evidence" value="ECO:0007669"/>
    <property type="project" value="UniProtKB-SubCell"/>
</dbReference>
<evidence type="ECO:0000256" key="5">
    <source>
        <dbReference type="ARBA" id="ARBA00048124"/>
    </source>
</evidence>
<dbReference type="EC" id="3.6.1.-" evidence="6"/>
<dbReference type="GO" id="GO:0034353">
    <property type="term" value="F:mRNA 5'-diphosphatase activity"/>
    <property type="evidence" value="ECO:0007669"/>
    <property type="project" value="TreeGrafter"/>
</dbReference>
<feature type="domain" description="RAI1-like" evidence="8">
    <location>
        <begin position="33"/>
        <end position="396"/>
    </location>
</feature>
<dbReference type="PANTHER" id="PTHR12395">
    <property type="entry name" value="DOM-3 RELATED"/>
    <property type="match status" value="1"/>
</dbReference>
<feature type="region of interest" description="Disordered" evidence="7">
    <location>
        <begin position="96"/>
        <end position="118"/>
    </location>
</feature>
<accession>A0A1B9GXF0</accession>
<reference evidence="9 10" key="1">
    <citation type="submission" date="2013-07" db="EMBL/GenBank/DDBJ databases">
        <title>The Genome Sequence of Cryptococcus heveanensis BCC8398.</title>
        <authorList>
            <consortium name="The Broad Institute Genome Sequencing Platform"/>
            <person name="Cuomo C."/>
            <person name="Litvintseva A."/>
            <person name="Chen Y."/>
            <person name="Heitman J."/>
            <person name="Sun S."/>
            <person name="Springer D."/>
            <person name="Dromer F."/>
            <person name="Young S.K."/>
            <person name="Zeng Q."/>
            <person name="Gargeya S."/>
            <person name="Fitzgerald M."/>
            <person name="Abouelleil A."/>
            <person name="Alvarado L."/>
            <person name="Berlin A.M."/>
            <person name="Chapman S.B."/>
            <person name="Dewar J."/>
            <person name="Goldberg J."/>
            <person name="Griggs A."/>
            <person name="Gujja S."/>
            <person name="Hansen M."/>
            <person name="Howarth C."/>
            <person name="Imamovic A."/>
            <person name="Larimer J."/>
            <person name="McCowan C."/>
            <person name="Murphy C."/>
            <person name="Pearson M."/>
            <person name="Priest M."/>
            <person name="Roberts A."/>
            <person name="Saif S."/>
            <person name="Shea T."/>
            <person name="Sykes S."/>
            <person name="Wortman J."/>
            <person name="Nusbaum C."/>
            <person name="Birren B."/>
        </authorList>
    </citation>
    <scope>NUCLEOTIDE SEQUENCE [LARGE SCALE GENOMIC DNA]</scope>
    <source>
        <strain evidence="9 10">BCC8398</strain>
    </source>
</reference>
<keyword evidence="6" id="KW-0378">Hydrolase</keyword>
<comment type="function">
    <text evidence="6">Decapping enzyme for NAD-capped RNAs: specifically hydrolyzes the nicotinamide adenine dinucleotide (NAD) cap from a subset of RNAs by removing the entire NAD moiety from the 5'-end of an NAD-capped RNA.</text>
</comment>
<dbReference type="GO" id="GO:0046872">
    <property type="term" value="F:metal ion binding"/>
    <property type="evidence" value="ECO:0007669"/>
    <property type="project" value="UniProtKB-KW"/>
</dbReference>
<evidence type="ECO:0000313" key="9">
    <source>
        <dbReference type="EMBL" id="OCF35706.1"/>
    </source>
</evidence>
<comment type="similarity">
    <text evidence="2 6">Belongs to the DXO/Dom3Z family.</text>
</comment>
<comment type="catalytic activity">
    <reaction evidence="4">
        <text>a 5'-end triphospho-ribonucleoside in mRNA + H2O = a 5'-end phospho-ribonucleoside in mRNA + diphosphate + H(+)</text>
        <dbReference type="Rhea" id="RHEA:78683"/>
        <dbReference type="Rhea" id="RHEA-COMP:15692"/>
        <dbReference type="Rhea" id="RHEA-COMP:17164"/>
        <dbReference type="ChEBI" id="CHEBI:15377"/>
        <dbReference type="ChEBI" id="CHEBI:15378"/>
        <dbReference type="ChEBI" id="CHEBI:33019"/>
        <dbReference type="ChEBI" id="CHEBI:138282"/>
        <dbReference type="ChEBI" id="CHEBI:167618"/>
    </reaction>
    <physiologicalReaction direction="left-to-right" evidence="4">
        <dbReference type="Rhea" id="RHEA:78684"/>
    </physiologicalReaction>
</comment>
<feature type="region of interest" description="Disordered" evidence="7">
    <location>
        <begin position="1"/>
        <end position="23"/>
    </location>
</feature>
<dbReference type="PANTHER" id="PTHR12395:SF9">
    <property type="entry name" value="DECAPPING AND EXORIBONUCLEASE PROTEIN"/>
    <property type="match status" value="1"/>
</dbReference>
<evidence type="ECO:0000256" key="4">
    <source>
        <dbReference type="ARBA" id="ARBA00044692"/>
    </source>
</evidence>
<dbReference type="GO" id="GO:0110155">
    <property type="term" value="P:NAD-cap decapping"/>
    <property type="evidence" value="ECO:0007669"/>
    <property type="project" value="TreeGrafter"/>
</dbReference>
<dbReference type="GO" id="GO:0000166">
    <property type="term" value="F:nucleotide binding"/>
    <property type="evidence" value="ECO:0007669"/>
    <property type="project" value="UniProtKB-KW"/>
</dbReference>
<comment type="catalytic activity">
    <reaction evidence="3">
        <text>a 5'-end (N(7)-methyl 5'-triphosphoguanosine)-ribonucleoside-ribonucleotide in mRNA + H2O = a (N(7)-methyl 5'-triphosphoguanosine)-nucleoside + a 5'-end phospho-ribonucleoside in mRNA + H(+)</text>
        <dbReference type="Rhea" id="RHEA:66928"/>
        <dbReference type="Rhea" id="RHEA-COMP:15692"/>
        <dbReference type="Rhea" id="RHEA-COMP:17313"/>
        <dbReference type="ChEBI" id="CHEBI:15377"/>
        <dbReference type="ChEBI" id="CHEBI:15378"/>
        <dbReference type="ChEBI" id="CHEBI:138282"/>
        <dbReference type="ChEBI" id="CHEBI:172876"/>
        <dbReference type="ChEBI" id="CHEBI:172877"/>
    </reaction>
    <physiologicalReaction direction="left-to-right" evidence="3">
        <dbReference type="Rhea" id="RHEA:66929"/>
    </physiologicalReaction>
</comment>
<comment type="subcellular location">
    <subcellularLocation>
        <location evidence="6">Nucleus</location>
    </subcellularLocation>
</comment>
<sequence>MQNLASSSRSNNTAHFLPLPPLSLRTPPPPYRYPTIITTYSHQPDRCITHDDTSMAYYNQAPIGCDLNYGFESKVERDEDVDEHLDGLCEALMEAHEKHDQRGDGGEDGDGNEAAERKGGIITWRGMITRIMIAPYEPREPWEMTAIALDGSVYVELHDPPEIRQKRRKDQSSWAWQSYMGYAFESFSTTTSTEGNETKHGDGVHTPEGWGGGVNTNVQVSRATVVRSAIGDIPLCLGGEVDCVRAEVGTPHPGLNKCVELKTNKVIYNEKQDAIFHKKLLKHWAQSWLLGIPEIQVGFRDDAGILKSQRGFETEKIPRFIASLPDPPWSTTPPLHFLHAVLNLVTTHVLPTDPLVTNPHIRGNLGSEEILPPADVWRFSFVPRRGCELYRVGEVGVVDGRWGGVMKEDYVRWRMGRGR</sequence>
<evidence type="ECO:0000256" key="3">
    <source>
        <dbReference type="ARBA" id="ARBA00044676"/>
    </source>
</evidence>
<dbReference type="GO" id="GO:0004518">
    <property type="term" value="F:nuclease activity"/>
    <property type="evidence" value="ECO:0007669"/>
    <property type="project" value="UniProtKB-KW"/>
</dbReference>
<keyword evidence="10" id="KW-1185">Reference proteome</keyword>
<evidence type="ECO:0000256" key="1">
    <source>
        <dbReference type="ARBA" id="ARBA00001968"/>
    </source>
</evidence>
<evidence type="ECO:0000256" key="6">
    <source>
        <dbReference type="RuleBase" id="RU367113"/>
    </source>
</evidence>
<evidence type="ECO:0000259" key="8">
    <source>
        <dbReference type="Pfam" id="PF08652"/>
    </source>
</evidence>
<evidence type="ECO:0000256" key="7">
    <source>
        <dbReference type="SAM" id="MobiDB-lite"/>
    </source>
</evidence>
<feature type="region of interest" description="Disordered" evidence="7">
    <location>
        <begin position="190"/>
        <end position="212"/>
    </location>
</feature>
<protein>
    <recommendedName>
        <fullName evidence="6">Decapping nuclease</fullName>
        <ecNumber evidence="6">3.6.1.-</ecNumber>
    </recommendedName>
</protein>
<dbReference type="Pfam" id="PF08652">
    <property type="entry name" value="RAI1"/>
    <property type="match status" value="1"/>
</dbReference>
<proteinExistence type="inferred from homology"/>
<dbReference type="EMBL" id="KI669498">
    <property type="protein sequence ID" value="OCF35706.1"/>
    <property type="molecule type" value="Genomic_DNA"/>
</dbReference>
<reference evidence="10" key="2">
    <citation type="submission" date="2013-12" db="EMBL/GenBank/DDBJ databases">
        <title>Evolution of pathogenesis and genome organization in the Tremellales.</title>
        <authorList>
            <person name="Cuomo C."/>
            <person name="Litvintseva A."/>
            <person name="Heitman J."/>
            <person name="Chen Y."/>
            <person name="Sun S."/>
            <person name="Springer D."/>
            <person name="Dromer F."/>
            <person name="Young S."/>
            <person name="Zeng Q."/>
            <person name="Chapman S."/>
            <person name="Gujja S."/>
            <person name="Saif S."/>
            <person name="Birren B."/>
        </authorList>
    </citation>
    <scope>NUCLEOTIDE SEQUENCE [LARGE SCALE GENOMIC DNA]</scope>
    <source>
        <strain evidence="10">BCC8398</strain>
    </source>
</reference>
<keyword evidence="6" id="KW-0694">RNA-binding</keyword>